<dbReference type="SUPFAM" id="SSF51430">
    <property type="entry name" value="NAD(P)-linked oxidoreductase"/>
    <property type="match status" value="1"/>
</dbReference>
<comment type="caution">
    <text evidence="2">The sequence shown here is derived from an EMBL/GenBank/DDBJ whole genome shotgun (WGS) entry which is preliminary data.</text>
</comment>
<name>A0A941EXY8_9ACTN</name>
<evidence type="ECO:0000259" key="1">
    <source>
        <dbReference type="Pfam" id="PF00248"/>
    </source>
</evidence>
<dbReference type="InterPro" id="IPR036812">
    <property type="entry name" value="NAD(P)_OxRdtase_dom_sf"/>
</dbReference>
<feature type="non-terminal residue" evidence="2">
    <location>
        <position position="37"/>
    </location>
</feature>
<sequence>MREQGLIRHLGLSTVNAEQLAEAQQIAPVVCVQNFYN</sequence>
<feature type="domain" description="NADP-dependent oxidoreductase" evidence="1">
    <location>
        <begin position="2"/>
        <end position="37"/>
    </location>
</feature>
<reference evidence="2" key="1">
    <citation type="submission" date="2021-04" db="EMBL/GenBank/DDBJ databases">
        <title>Genome based classification of Actinospica acidithermotolerans sp. nov., an actinobacterium isolated from an Indonesian hot spring.</title>
        <authorList>
            <person name="Kusuma A.B."/>
            <person name="Putra K.E."/>
            <person name="Nafisah S."/>
            <person name="Loh J."/>
            <person name="Nouioui I."/>
            <person name="Goodfellow M."/>
        </authorList>
    </citation>
    <scope>NUCLEOTIDE SEQUENCE</scope>
    <source>
        <strain evidence="2">CSCA 57</strain>
    </source>
</reference>
<dbReference type="Pfam" id="PF00248">
    <property type="entry name" value="Aldo_ket_red"/>
    <property type="match status" value="1"/>
</dbReference>
<accession>A0A941EXY8</accession>
<evidence type="ECO:0000313" key="3">
    <source>
        <dbReference type="Proteomes" id="UP000675781"/>
    </source>
</evidence>
<organism evidence="2 3">
    <name type="scientific">Actinospica durhamensis</name>
    <dbReference type="NCBI Taxonomy" id="1508375"/>
    <lineage>
        <taxon>Bacteria</taxon>
        <taxon>Bacillati</taxon>
        <taxon>Actinomycetota</taxon>
        <taxon>Actinomycetes</taxon>
        <taxon>Catenulisporales</taxon>
        <taxon>Actinospicaceae</taxon>
        <taxon>Actinospica</taxon>
    </lineage>
</organism>
<dbReference type="Proteomes" id="UP000675781">
    <property type="component" value="Unassembled WGS sequence"/>
</dbReference>
<proteinExistence type="predicted"/>
<dbReference type="Gene3D" id="3.20.20.100">
    <property type="entry name" value="NADP-dependent oxidoreductase domain"/>
    <property type="match status" value="1"/>
</dbReference>
<gene>
    <name evidence="2" type="ORF">KDL01_39480</name>
</gene>
<protein>
    <submittedName>
        <fullName evidence="2">Aldo/keto reductase</fullName>
    </submittedName>
</protein>
<evidence type="ECO:0000313" key="2">
    <source>
        <dbReference type="EMBL" id="MBR7839408.1"/>
    </source>
</evidence>
<keyword evidence="3" id="KW-1185">Reference proteome</keyword>
<dbReference type="InterPro" id="IPR023210">
    <property type="entry name" value="NADP_OxRdtase_dom"/>
</dbReference>
<dbReference type="AlphaFoldDB" id="A0A941EXY8"/>
<dbReference type="EMBL" id="JAGSOG010000442">
    <property type="protein sequence ID" value="MBR7839408.1"/>
    <property type="molecule type" value="Genomic_DNA"/>
</dbReference>